<reference evidence="9" key="1">
    <citation type="journal article" date="2017" name="Genome Biol.">
        <title>Comparative genomics reveals high biological diversity and specific adaptations in the industrially and medically important fungal genus Aspergillus.</title>
        <authorList>
            <person name="de Vries R.P."/>
            <person name="Riley R."/>
            <person name="Wiebenga A."/>
            <person name="Aguilar-Osorio G."/>
            <person name="Amillis S."/>
            <person name="Uchima C.A."/>
            <person name="Anderluh G."/>
            <person name="Asadollahi M."/>
            <person name="Askin M."/>
            <person name="Barry K."/>
            <person name="Battaglia E."/>
            <person name="Bayram O."/>
            <person name="Benocci T."/>
            <person name="Braus-Stromeyer S.A."/>
            <person name="Caldana C."/>
            <person name="Canovas D."/>
            <person name="Cerqueira G.C."/>
            <person name="Chen F."/>
            <person name="Chen W."/>
            <person name="Choi C."/>
            <person name="Clum A."/>
            <person name="Dos Santos R.A."/>
            <person name="Damasio A.R."/>
            <person name="Diallinas G."/>
            <person name="Emri T."/>
            <person name="Fekete E."/>
            <person name="Flipphi M."/>
            <person name="Freyberg S."/>
            <person name="Gallo A."/>
            <person name="Gournas C."/>
            <person name="Habgood R."/>
            <person name="Hainaut M."/>
            <person name="Harispe M.L."/>
            <person name="Henrissat B."/>
            <person name="Hilden K.S."/>
            <person name="Hope R."/>
            <person name="Hossain A."/>
            <person name="Karabika E."/>
            <person name="Karaffa L."/>
            <person name="Karanyi Z."/>
            <person name="Krasevec N."/>
            <person name="Kuo A."/>
            <person name="Kusch H."/>
            <person name="LaButti K."/>
            <person name="Lagendijk E.L."/>
            <person name="Lapidus A."/>
            <person name="Levasseur A."/>
            <person name="Lindquist E."/>
            <person name="Lipzen A."/>
            <person name="Logrieco A.F."/>
            <person name="MacCabe A."/>
            <person name="Maekelae M.R."/>
            <person name="Malavazi I."/>
            <person name="Melin P."/>
            <person name="Meyer V."/>
            <person name="Mielnichuk N."/>
            <person name="Miskei M."/>
            <person name="Molnar A.P."/>
            <person name="Mule G."/>
            <person name="Ngan C.Y."/>
            <person name="Orejas M."/>
            <person name="Orosz E."/>
            <person name="Ouedraogo J.P."/>
            <person name="Overkamp K.M."/>
            <person name="Park H.-S."/>
            <person name="Perrone G."/>
            <person name="Piumi F."/>
            <person name="Punt P.J."/>
            <person name="Ram A.F."/>
            <person name="Ramon A."/>
            <person name="Rauscher S."/>
            <person name="Record E."/>
            <person name="Riano-Pachon D.M."/>
            <person name="Robert V."/>
            <person name="Roehrig J."/>
            <person name="Ruller R."/>
            <person name="Salamov A."/>
            <person name="Salih N.S."/>
            <person name="Samson R.A."/>
            <person name="Sandor E."/>
            <person name="Sanguinetti M."/>
            <person name="Schuetze T."/>
            <person name="Sepcic K."/>
            <person name="Shelest E."/>
            <person name="Sherlock G."/>
            <person name="Sophianopoulou V."/>
            <person name="Squina F.M."/>
            <person name="Sun H."/>
            <person name="Susca A."/>
            <person name="Todd R.B."/>
            <person name="Tsang A."/>
            <person name="Unkles S.E."/>
            <person name="van de Wiele N."/>
            <person name="van Rossen-Uffink D."/>
            <person name="Oliveira J.V."/>
            <person name="Vesth T.C."/>
            <person name="Visser J."/>
            <person name="Yu J.-H."/>
            <person name="Zhou M."/>
            <person name="Andersen M.R."/>
            <person name="Archer D.B."/>
            <person name="Baker S.E."/>
            <person name="Benoit I."/>
            <person name="Brakhage A.A."/>
            <person name="Braus G.H."/>
            <person name="Fischer R."/>
            <person name="Frisvad J.C."/>
            <person name="Goldman G.H."/>
            <person name="Houbraken J."/>
            <person name="Oakley B."/>
            <person name="Pocsi I."/>
            <person name="Scazzocchio C."/>
            <person name="Seiboth B."/>
            <person name="vanKuyk P.A."/>
            <person name="Wortman J."/>
            <person name="Dyer P.S."/>
            <person name="Grigoriev I.V."/>
        </authorList>
    </citation>
    <scope>NUCLEOTIDE SEQUENCE [LARGE SCALE GENOMIC DNA]</scope>
    <source>
        <strain evidence="9">CBS 593.65</strain>
    </source>
</reference>
<accession>A0A1L9TYS7</accession>
<dbReference type="PANTHER" id="PTHR47256:SF5">
    <property type="entry name" value="ZN(II)2CYS6 TRANSCRIPTION FACTOR (EUROFUNG)"/>
    <property type="match status" value="1"/>
</dbReference>
<dbReference type="GO" id="GO:0000981">
    <property type="term" value="F:DNA-binding transcription factor activity, RNA polymerase II-specific"/>
    <property type="evidence" value="ECO:0007669"/>
    <property type="project" value="InterPro"/>
</dbReference>
<dbReference type="GO" id="GO:0008270">
    <property type="term" value="F:zinc ion binding"/>
    <property type="evidence" value="ECO:0007669"/>
    <property type="project" value="InterPro"/>
</dbReference>
<proteinExistence type="predicted"/>
<evidence type="ECO:0000256" key="5">
    <source>
        <dbReference type="ARBA" id="ARBA00023242"/>
    </source>
</evidence>
<sequence>MFGTGDQAGCVTFNQYAQRCSGMAPCRNCRRRLGEHGAQPDGTQTDPEYYKNLLRDTFRLIQMTDEAGIQPFLELVRNGATFPEARCYLDELSKGLPTPETASSESVRQMGLQAGYKVDSGPPPFRSKVMDVHYLCDSAPVKVPAKPWTTVTDDDALVSHLISLYFTWDYPFYAFVDREILIKHMQAGDLQSDFCSPYLVNALLANACVCFMCGMRHYSHYSEAYTVPGDVKTKGTDFLAEAERHMQSNHFEKGSVVRLASLQATLLLYERYSMVGDDDNGYMMLNHAIEMAEALGVINRPELNLNRSFMDEDMISSVKRTAWGLFQIDTIVHTNFLRPSLVTDVSIERIDRDESKPTDMWVAYPLNRPERPSWLSQAFDEACHLSYIARDMSRTLSPRSDPGGNTPEQKLDLYNKLRQWEANLPVTFMPREKPAPHILLLLMRYHALLINLYCDWFDGKPPFNAITGQVAQEPSTQIADAGALEIALSSAREIASLARLHKDEYGMERAHQFAMYAILLALFAFLEQQSFNVLDHDFLSLTSAFSVIAARSPIGTHLFHIFWHSVKFRLQCGKWESSVGVPEELDELFFKNTSPEVPDRWNHYAEGLERLSDQGEYIGSLDGGWQAHAASGINDMLRKARRIKCDEAKPTCRNCTRSKRNCSYTTTSPQDPQSNLRIVVYTPRASFATTGAEKRSLDFFLAQMRSRFPIHFSQPVLQAAHREDVLAHAVIALGAMQQVYEYDDPSAIGTWSPMTQFAMQQYGKALRFLQDRVILHPRGLAYAQPDLILISCIFFACFECLRGSNQAAIIHMRSGLNLLREYESGSPRTGSLVPRRTMRSLFTRLDNQLIEMRGSSLSMASPQDSLEVVARNPTPEDDVHDALNSLWNHILHGMLDSARAVAKGEPGGEAITTPQNDVKTNMKELHDAFMRDPIGYGVDYGQDPDILRIWFLLSPMLLTAHTWDPADAWGPHNDNFARIVALAEGYIARSAVQHPSRKRTFGFSLGVVPPLVLTATRSKDPDVQQKALYLLSICNRREGIWDSKLAVQFASKMIELDKSVSNQSSEEQAAIRLKNRAATFDDILGDDEDVPQPEPDVKEEE</sequence>
<dbReference type="GO" id="GO:0003677">
    <property type="term" value="F:DNA binding"/>
    <property type="evidence" value="ECO:0007669"/>
    <property type="project" value="UniProtKB-KW"/>
</dbReference>
<evidence type="ECO:0000313" key="9">
    <source>
        <dbReference type="Proteomes" id="UP000184356"/>
    </source>
</evidence>
<evidence type="ECO:0000256" key="2">
    <source>
        <dbReference type="ARBA" id="ARBA00023015"/>
    </source>
</evidence>
<keyword evidence="4" id="KW-0804">Transcription</keyword>
<dbReference type="CDD" id="cd12148">
    <property type="entry name" value="fungal_TF_MHR"/>
    <property type="match status" value="1"/>
</dbReference>
<feature type="region of interest" description="Disordered" evidence="6">
    <location>
        <begin position="1080"/>
        <end position="1101"/>
    </location>
</feature>
<dbReference type="AlphaFoldDB" id="A0A1L9TYS7"/>
<dbReference type="Proteomes" id="UP000184356">
    <property type="component" value="Unassembled WGS sequence"/>
</dbReference>
<dbReference type="SUPFAM" id="SSF57701">
    <property type="entry name" value="Zn2/Cys6 DNA-binding domain"/>
    <property type="match status" value="1"/>
</dbReference>
<evidence type="ECO:0000259" key="7">
    <source>
        <dbReference type="Pfam" id="PF04082"/>
    </source>
</evidence>
<gene>
    <name evidence="8" type="ORF">ASPSYDRAFT_193080</name>
</gene>
<dbReference type="VEuPathDB" id="FungiDB:ASPSYDRAFT_193080"/>
<dbReference type="EMBL" id="KV878582">
    <property type="protein sequence ID" value="OJJ64569.1"/>
    <property type="molecule type" value="Genomic_DNA"/>
</dbReference>
<name>A0A1L9TYS7_9EURO</name>
<keyword evidence="9" id="KW-1185">Reference proteome</keyword>
<evidence type="ECO:0000256" key="6">
    <source>
        <dbReference type="SAM" id="MobiDB-lite"/>
    </source>
</evidence>
<evidence type="ECO:0000256" key="4">
    <source>
        <dbReference type="ARBA" id="ARBA00023163"/>
    </source>
</evidence>
<dbReference type="GO" id="GO:0006351">
    <property type="term" value="P:DNA-templated transcription"/>
    <property type="evidence" value="ECO:0007669"/>
    <property type="project" value="InterPro"/>
</dbReference>
<dbReference type="InterPro" id="IPR001138">
    <property type="entry name" value="Zn2Cys6_DnaBD"/>
</dbReference>
<dbReference type="PANTHER" id="PTHR47256">
    <property type="entry name" value="ZN(II)2CYS6 TRANSCRIPTION FACTOR (EUROFUNG)-RELATED"/>
    <property type="match status" value="1"/>
</dbReference>
<dbReference type="InterPro" id="IPR007219">
    <property type="entry name" value="XnlR_reg_dom"/>
</dbReference>
<dbReference type="InterPro" id="IPR021858">
    <property type="entry name" value="Fun_TF"/>
</dbReference>
<evidence type="ECO:0000256" key="1">
    <source>
        <dbReference type="ARBA" id="ARBA00022723"/>
    </source>
</evidence>
<dbReference type="InterPro" id="IPR053187">
    <property type="entry name" value="Notoamide_regulator"/>
</dbReference>
<evidence type="ECO:0000256" key="3">
    <source>
        <dbReference type="ARBA" id="ARBA00023125"/>
    </source>
</evidence>
<dbReference type="OrthoDB" id="2593732at2759"/>
<dbReference type="RefSeq" id="XP_040708375.1">
    <property type="nucleotide sequence ID" value="XM_040843667.1"/>
</dbReference>
<keyword evidence="2" id="KW-0805">Transcription regulation</keyword>
<feature type="compositionally biased region" description="Acidic residues" evidence="6">
    <location>
        <begin position="1083"/>
        <end position="1101"/>
    </location>
</feature>
<dbReference type="Pfam" id="PF04082">
    <property type="entry name" value="Fungal_trans"/>
    <property type="match status" value="1"/>
</dbReference>
<dbReference type="GeneID" id="63759740"/>
<feature type="domain" description="Xylanolytic transcriptional activator regulatory" evidence="7">
    <location>
        <begin position="162"/>
        <end position="421"/>
    </location>
</feature>
<evidence type="ECO:0000313" key="8">
    <source>
        <dbReference type="EMBL" id="OJJ64569.1"/>
    </source>
</evidence>
<dbReference type="InterPro" id="IPR036864">
    <property type="entry name" value="Zn2-C6_fun-type_DNA-bd_sf"/>
</dbReference>
<keyword evidence="3" id="KW-0238">DNA-binding</keyword>
<keyword evidence="1" id="KW-0479">Metal-binding</keyword>
<organism evidence="8 9">
    <name type="scientific">Aspergillus sydowii CBS 593.65</name>
    <dbReference type="NCBI Taxonomy" id="1036612"/>
    <lineage>
        <taxon>Eukaryota</taxon>
        <taxon>Fungi</taxon>
        <taxon>Dikarya</taxon>
        <taxon>Ascomycota</taxon>
        <taxon>Pezizomycotina</taxon>
        <taxon>Eurotiomycetes</taxon>
        <taxon>Eurotiomycetidae</taxon>
        <taxon>Eurotiales</taxon>
        <taxon>Aspergillaceae</taxon>
        <taxon>Aspergillus</taxon>
        <taxon>Aspergillus subgen. Nidulantes</taxon>
    </lineage>
</organism>
<keyword evidence="5" id="KW-0539">Nucleus</keyword>
<dbReference type="Gene3D" id="4.10.240.10">
    <property type="entry name" value="Zn(2)-C6 fungal-type DNA-binding domain"/>
    <property type="match status" value="1"/>
</dbReference>
<dbReference type="CDD" id="cd00067">
    <property type="entry name" value="GAL4"/>
    <property type="match status" value="1"/>
</dbReference>
<dbReference type="Pfam" id="PF11951">
    <property type="entry name" value="Fungal_trans_2"/>
    <property type="match status" value="1"/>
</dbReference>
<protein>
    <recommendedName>
        <fullName evidence="7">Xylanolytic transcriptional activator regulatory domain-containing protein</fullName>
    </recommendedName>
</protein>